<proteinExistence type="predicted"/>
<feature type="compositionally biased region" description="Polar residues" evidence="1">
    <location>
        <begin position="69"/>
        <end position="80"/>
    </location>
</feature>
<accession>A0AAD9TKV0</accession>
<comment type="caution">
    <text evidence="2">The sequence shown here is derived from an EMBL/GenBank/DDBJ whole genome shotgun (WGS) entry which is preliminary data.</text>
</comment>
<keyword evidence="3" id="KW-1185">Reference proteome</keyword>
<gene>
    <name evidence="2" type="ORF">Ddye_025451</name>
</gene>
<dbReference type="EMBL" id="JANJYI010000008">
    <property type="protein sequence ID" value="KAK2637656.1"/>
    <property type="molecule type" value="Genomic_DNA"/>
</dbReference>
<dbReference type="AlphaFoldDB" id="A0AAD9TKV0"/>
<name>A0AAD9TKV0_9ROSI</name>
<reference evidence="2" key="1">
    <citation type="journal article" date="2023" name="Plant J.">
        <title>Genome sequences and population genomics provide insights into the demographic history, inbreeding, and mutation load of two 'living fossil' tree species of Dipteronia.</title>
        <authorList>
            <person name="Feng Y."/>
            <person name="Comes H.P."/>
            <person name="Chen J."/>
            <person name="Zhu S."/>
            <person name="Lu R."/>
            <person name="Zhang X."/>
            <person name="Li P."/>
            <person name="Qiu J."/>
            <person name="Olsen K.M."/>
            <person name="Qiu Y."/>
        </authorList>
    </citation>
    <scope>NUCLEOTIDE SEQUENCE</scope>
    <source>
        <strain evidence="2">KIB01</strain>
    </source>
</reference>
<organism evidence="2 3">
    <name type="scientific">Dipteronia dyeriana</name>
    <dbReference type="NCBI Taxonomy" id="168575"/>
    <lineage>
        <taxon>Eukaryota</taxon>
        <taxon>Viridiplantae</taxon>
        <taxon>Streptophyta</taxon>
        <taxon>Embryophyta</taxon>
        <taxon>Tracheophyta</taxon>
        <taxon>Spermatophyta</taxon>
        <taxon>Magnoliopsida</taxon>
        <taxon>eudicotyledons</taxon>
        <taxon>Gunneridae</taxon>
        <taxon>Pentapetalae</taxon>
        <taxon>rosids</taxon>
        <taxon>malvids</taxon>
        <taxon>Sapindales</taxon>
        <taxon>Sapindaceae</taxon>
        <taxon>Hippocastanoideae</taxon>
        <taxon>Acereae</taxon>
        <taxon>Dipteronia</taxon>
    </lineage>
</organism>
<protein>
    <submittedName>
        <fullName evidence="2">Uncharacterized protein</fullName>
    </submittedName>
</protein>
<feature type="region of interest" description="Disordered" evidence="1">
    <location>
        <begin position="65"/>
        <end position="121"/>
    </location>
</feature>
<evidence type="ECO:0000256" key="1">
    <source>
        <dbReference type="SAM" id="MobiDB-lite"/>
    </source>
</evidence>
<dbReference type="Proteomes" id="UP001280121">
    <property type="component" value="Unassembled WGS sequence"/>
</dbReference>
<feature type="compositionally biased region" description="Polar residues" evidence="1">
    <location>
        <begin position="87"/>
        <end position="121"/>
    </location>
</feature>
<evidence type="ECO:0000313" key="2">
    <source>
        <dbReference type="EMBL" id="KAK2637656.1"/>
    </source>
</evidence>
<evidence type="ECO:0000313" key="3">
    <source>
        <dbReference type="Proteomes" id="UP001280121"/>
    </source>
</evidence>
<sequence>MEIILTKSERTDGCKIPILPLQGREGGSMMYKARDNPISFDELHEKLLTFEASFQNSKKISAHVPATANPVSRSGSNWRPQQHHNNWRPSFPGNTNWPQSSSPANKPPTTSNSPSNHGNSQPPCPYLGRCQCSLPPVTAITDLLPIVTAVAPISSSSPVVVVAASSRSATPSPLTFESVSQATNVDTIASVPLQQPLSIDGSHQLLKIVAFTTIIACFMYEPLKLDIVISFPDHGFHLRFDPWSQGRSSLFQFPTSIQIVAMTHDRELHNARSTFEQACFNLVLTYAQQSREMSNYEQAAHNHERMQEYKRQID</sequence>